<dbReference type="EMBL" id="CP094533">
    <property type="protein sequence ID" value="UOE27165.1"/>
    <property type="molecule type" value="Genomic_DNA"/>
</dbReference>
<dbReference type="InterPro" id="IPR036390">
    <property type="entry name" value="WH_DNA-bd_sf"/>
</dbReference>
<evidence type="ECO:0000313" key="2">
    <source>
        <dbReference type="Proteomes" id="UP000831304"/>
    </source>
</evidence>
<organism evidence="1 2">
    <name type="scientific">Agromyces soli</name>
    <dbReference type="NCBI Taxonomy" id="659012"/>
    <lineage>
        <taxon>Bacteria</taxon>
        <taxon>Bacillati</taxon>
        <taxon>Actinomycetota</taxon>
        <taxon>Actinomycetes</taxon>
        <taxon>Micrococcales</taxon>
        <taxon>Microbacteriaceae</taxon>
        <taxon>Agromyces</taxon>
    </lineage>
</organism>
<proteinExistence type="predicted"/>
<dbReference type="Proteomes" id="UP000831304">
    <property type="component" value="Chromosome"/>
</dbReference>
<reference evidence="1 2" key="1">
    <citation type="submission" date="2022-03" db="EMBL/GenBank/DDBJ databases">
        <title>Agromyces sp. isolated from the gut of P. brevitarsis seulensis larvae.</title>
        <authorList>
            <person name="Won M."/>
            <person name="Kwon S.-W."/>
        </authorList>
    </citation>
    <scope>NUCLEOTIDE SEQUENCE [LARGE SCALE GENOMIC DNA]</scope>
    <source>
        <strain evidence="1 2">KACC 16215</strain>
    </source>
</reference>
<dbReference type="RefSeq" id="WP_243570011.1">
    <property type="nucleotide sequence ID" value="NZ_BAAARD010000002.1"/>
</dbReference>
<protein>
    <recommendedName>
        <fullName evidence="3">Transcriptional regulator</fullName>
    </recommendedName>
</protein>
<accession>A0ABY4B2A2</accession>
<dbReference type="SUPFAM" id="SSF46785">
    <property type="entry name" value="Winged helix' DNA-binding domain"/>
    <property type="match status" value="1"/>
</dbReference>
<name>A0ABY4B2A2_9MICO</name>
<sequence>MIGVIGPHDSVQLVSHVAGVHELGDQLVTRAYDHVDEAVAIARELGTLCDVILFTGRLPFQLAERAGGIAAEMSFVPYSGAELFRAIARAAIDHRGELPLASVDTIEPQIVADCFGELGLPVPPHIPLDGERDWAATVDDFIAFHEGALRETPDALAFTCLSEVHAALTAKGYRAARIEHSRIGIHEALRQATMAERLNRSRASQLAVGIVKIVDYPARAGTYERHATRLRVEQTLLSLAHKRGGRVTKADGDSFVVATNRGGVDAALVRSASGHASLLEPQIEGVRILSGFGVGDTYAEAETNAGQALRIAEGSGLATVVFADGEVRTAGAGADPLTLRETGALTKLSDELGIGPLSVQRLLGALRRVDTSSFSPQQLAEAYGVQPRSIRRILGRLVAAGYGTEVGIKAHAGAGRPQTLYSVEMQRLTNASIDEAR</sequence>
<gene>
    <name evidence="1" type="ORF">MTP13_05110</name>
</gene>
<keyword evidence="2" id="KW-1185">Reference proteome</keyword>
<dbReference type="InterPro" id="IPR036388">
    <property type="entry name" value="WH-like_DNA-bd_sf"/>
</dbReference>
<dbReference type="Gene3D" id="1.10.10.10">
    <property type="entry name" value="Winged helix-like DNA-binding domain superfamily/Winged helix DNA-binding domain"/>
    <property type="match status" value="1"/>
</dbReference>
<evidence type="ECO:0008006" key="3">
    <source>
        <dbReference type="Google" id="ProtNLM"/>
    </source>
</evidence>
<evidence type="ECO:0000313" key="1">
    <source>
        <dbReference type="EMBL" id="UOE27165.1"/>
    </source>
</evidence>